<dbReference type="InterPro" id="IPR013126">
    <property type="entry name" value="Hsp_70_fam"/>
</dbReference>
<dbReference type="FunFam" id="3.30.30.30:FF:000001">
    <property type="entry name" value="heat shock 70 kDa protein-like"/>
    <property type="match status" value="1"/>
</dbReference>
<dbReference type="InterPro" id="IPR043129">
    <property type="entry name" value="ATPase_NBD"/>
</dbReference>
<dbReference type="Gene3D" id="3.30.420.40">
    <property type="match status" value="2"/>
</dbReference>
<dbReference type="FunFam" id="3.90.640.10:FF:000002">
    <property type="entry name" value="Heat shock 70 kDa"/>
    <property type="match status" value="1"/>
</dbReference>
<evidence type="ECO:0000256" key="4">
    <source>
        <dbReference type="ARBA" id="ARBA00022840"/>
    </source>
</evidence>
<comment type="subcellular location">
    <subcellularLocation>
        <location evidence="1">Nucleus</location>
    </subcellularLocation>
</comment>
<dbReference type="FunFam" id="3.30.420.40:FF:000026">
    <property type="entry name" value="Heat shock protein 70"/>
    <property type="match status" value="1"/>
</dbReference>
<dbReference type="GO" id="GO:0005634">
    <property type="term" value="C:nucleus"/>
    <property type="evidence" value="ECO:0007669"/>
    <property type="project" value="UniProtKB-SubCell"/>
</dbReference>
<dbReference type="OrthoDB" id="2401965at2759"/>
<dbReference type="Gene3D" id="3.90.640.10">
    <property type="entry name" value="Actin, Chain A, domain 4"/>
    <property type="match status" value="1"/>
</dbReference>
<evidence type="ECO:0000256" key="5">
    <source>
        <dbReference type="ARBA" id="ARBA00023015"/>
    </source>
</evidence>
<comment type="subunit">
    <text evidence="9">Interacts with transcription factor HSF1 on chromatin.</text>
</comment>
<evidence type="ECO:0000256" key="9">
    <source>
        <dbReference type="ARBA" id="ARBA00062310"/>
    </source>
</evidence>
<feature type="region of interest" description="Disordered" evidence="12">
    <location>
        <begin position="612"/>
        <end position="653"/>
    </location>
</feature>
<dbReference type="Pfam" id="PF00012">
    <property type="entry name" value="HSP70"/>
    <property type="match status" value="1"/>
</dbReference>
<accession>A0A0H2RYR8</accession>
<keyword evidence="5" id="KW-0805">Transcription regulation</keyword>
<keyword evidence="14" id="KW-1185">Reference proteome</keyword>
<dbReference type="InterPro" id="IPR029048">
    <property type="entry name" value="HSP70_C_sf"/>
</dbReference>
<dbReference type="Gene3D" id="1.20.1270.10">
    <property type="match status" value="1"/>
</dbReference>
<dbReference type="GO" id="GO:0005524">
    <property type="term" value="F:ATP binding"/>
    <property type="evidence" value="ECO:0007669"/>
    <property type="project" value="UniProtKB-KW"/>
</dbReference>
<dbReference type="STRING" id="27342.A0A0H2RYR8"/>
<keyword evidence="3 11" id="KW-0547">Nucleotide-binding</keyword>
<dbReference type="Proteomes" id="UP000053477">
    <property type="component" value="Unassembled WGS sequence"/>
</dbReference>
<evidence type="ECO:0000313" key="14">
    <source>
        <dbReference type="Proteomes" id="UP000053477"/>
    </source>
</evidence>
<dbReference type="InterPro" id="IPR029047">
    <property type="entry name" value="HSP70_peptide-bd_sf"/>
</dbReference>
<keyword evidence="4 11" id="KW-0067">ATP-binding</keyword>
<evidence type="ECO:0000256" key="7">
    <source>
        <dbReference type="ARBA" id="ARBA00023163"/>
    </source>
</evidence>
<dbReference type="FunFam" id="3.30.420.40:FF:000172">
    <property type="entry name" value="Heat shock 70 kDa protein"/>
    <property type="match status" value="2"/>
</dbReference>
<evidence type="ECO:0000256" key="11">
    <source>
        <dbReference type="RuleBase" id="RU003322"/>
    </source>
</evidence>
<evidence type="ECO:0000256" key="1">
    <source>
        <dbReference type="ARBA" id="ARBA00004123"/>
    </source>
</evidence>
<keyword evidence="8" id="KW-0539">Nucleus</keyword>
<protein>
    <recommendedName>
        <fullName evidence="10">Transcriptional coregulator SSA1</fullName>
    </recommendedName>
</protein>
<dbReference type="FunFam" id="1.20.1270.10:FF:000021">
    <property type="entry name" value="Heat shock protein 70"/>
    <property type="match status" value="1"/>
</dbReference>
<dbReference type="FunFam" id="2.60.34.10:FF:000002">
    <property type="entry name" value="Heat shock 70 kDa"/>
    <property type="match status" value="1"/>
</dbReference>
<dbReference type="PANTHER" id="PTHR19375">
    <property type="entry name" value="HEAT SHOCK PROTEIN 70KDA"/>
    <property type="match status" value="1"/>
</dbReference>
<organism evidence="13 14">
    <name type="scientific">Schizopora paradoxa</name>
    <dbReference type="NCBI Taxonomy" id="27342"/>
    <lineage>
        <taxon>Eukaryota</taxon>
        <taxon>Fungi</taxon>
        <taxon>Dikarya</taxon>
        <taxon>Basidiomycota</taxon>
        <taxon>Agaricomycotina</taxon>
        <taxon>Agaricomycetes</taxon>
        <taxon>Hymenochaetales</taxon>
        <taxon>Schizoporaceae</taxon>
        <taxon>Schizopora</taxon>
    </lineage>
</organism>
<dbReference type="Gene3D" id="3.30.30.30">
    <property type="match status" value="1"/>
</dbReference>
<dbReference type="PRINTS" id="PR00301">
    <property type="entry name" value="HEATSHOCK70"/>
</dbReference>
<keyword evidence="6 13" id="KW-0346">Stress response</keyword>
<dbReference type="PROSITE" id="PS00297">
    <property type="entry name" value="HSP70_1"/>
    <property type="match status" value="1"/>
</dbReference>
<dbReference type="NCBIfam" id="NF001413">
    <property type="entry name" value="PRK00290.1"/>
    <property type="match status" value="1"/>
</dbReference>
<dbReference type="Gene3D" id="2.60.34.10">
    <property type="entry name" value="Substrate Binding Domain Of DNAk, Chain A, domain 1"/>
    <property type="match status" value="1"/>
</dbReference>
<evidence type="ECO:0000256" key="2">
    <source>
        <dbReference type="ARBA" id="ARBA00007381"/>
    </source>
</evidence>
<name>A0A0H2RYR8_9AGAM</name>
<evidence type="ECO:0000256" key="6">
    <source>
        <dbReference type="ARBA" id="ARBA00023016"/>
    </source>
</evidence>
<dbReference type="CDD" id="cd10233">
    <property type="entry name" value="ASKHA_NBD_HSP70_HSPA1"/>
    <property type="match status" value="1"/>
</dbReference>
<dbReference type="FunCoup" id="A0A0H2RYR8">
    <property type="interactions" value="444"/>
</dbReference>
<evidence type="ECO:0000256" key="10">
    <source>
        <dbReference type="ARBA" id="ARBA00068399"/>
    </source>
</evidence>
<dbReference type="PROSITE" id="PS01036">
    <property type="entry name" value="HSP70_3"/>
    <property type="match status" value="1"/>
</dbReference>
<keyword evidence="7" id="KW-0804">Transcription</keyword>
<evidence type="ECO:0000256" key="12">
    <source>
        <dbReference type="SAM" id="MobiDB-lite"/>
    </source>
</evidence>
<evidence type="ECO:0000256" key="3">
    <source>
        <dbReference type="ARBA" id="ARBA00022741"/>
    </source>
</evidence>
<dbReference type="FunFam" id="3.30.420.40:FF:000028">
    <property type="entry name" value="heat shock 70 kDa protein-like"/>
    <property type="match status" value="1"/>
</dbReference>
<dbReference type="InParanoid" id="A0A0H2RYR8"/>
<dbReference type="EMBL" id="KQ085940">
    <property type="protein sequence ID" value="KLO14648.1"/>
    <property type="molecule type" value="Genomic_DNA"/>
</dbReference>
<dbReference type="SUPFAM" id="SSF100934">
    <property type="entry name" value="Heat shock protein 70kD (HSP70), C-terminal subdomain"/>
    <property type="match status" value="1"/>
</dbReference>
<gene>
    <name evidence="13" type="ORF">SCHPADRAFT_872208</name>
</gene>
<dbReference type="InterPro" id="IPR018181">
    <property type="entry name" value="Heat_shock_70_CS"/>
</dbReference>
<dbReference type="PROSITE" id="PS00329">
    <property type="entry name" value="HSP70_2"/>
    <property type="match status" value="1"/>
</dbReference>
<evidence type="ECO:0000256" key="8">
    <source>
        <dbReference type="ARBA" id="ARBA00023242"/>
    </source>
</evidence>
<dbReference type="SUPFAM" id="SSF100920">
    <property type="entry name" value="Heat shock protein 70kD (HSP70), peptide-binding domain"/>
    <property type="match status" value="1"/>
</dbReference>
<dbReference type="GO" id="GO:0140662">
    <property type="term" value="F:ATP-dependent protein folding chaperone"/>
    <property type="evidence" value="ECO:0007669"/>
    <property type="project" value="InterPro"/>
</dbReference>
<reference evidence="13 14" key="1">
    <citation type="submission" date="2015-04" db="EMBL/GenBank/DDBJ databases">
        <title>Complete genome sequence of Schizopora paradoxa KUC8140, a cosmopolitan wood degrader in East Asia.</title>
        <authorList>
            <consortium name="DOE Joint Genome Institute"/>
            <person name="Min B."/>
            <person name="Park H."/>
            <person name="Jang Y."/>
            <person name="Kim J.-J."/>
            <person name="Kim K.H."/>
            <person name="Pangilinan J."/>
            <person name="Lipzen A."/>
            <person name="Riley R."/>
            <person name="Grigoriev I.V."/>
            <person name="Spatafora J.W."/>
            <person name="Choi I.-G."/>
        </authorList>
    </citation>
    <scope>NUCLEOTIDE SEQUENCE [LARGE SCALE GENOMIC DNA]</scope>
    <source>
        <strain evidence="13 14">KUC8140</strain>
    </source>
</reference>
<dbReference type="AlphaFoldDB" id="A0A0H2RYR8"/>
<sequence length="653" mass="70998">MATKAIGIDLGTTYSCVGVWQNDRVEIIANDQGNRTTPSYVSFSDNERLIGDAAKNQIAMNPHNTVFDAKRLIGRKFTDAEVVSDMKHFPFKVVDGGNSKPVVEVEYRGETKRFTPEEISSMVLTKMKETAESYLGTTVKDAVVTVPAYFNDSQRQATKDAGKIAGLNVLRIINEPTAAAIAYGLDKKTTGERNVLIFDLGGGTFDVSLLTIEEGIFEVKATAGDTHLGGEDFDNRLVNHFVQEFKRKNKKDLSTNARALRRLRTACERAKRTLSSAAQTTIEIDSLFEGIDFYTSLTRARFEELCQDLFRSTLEPVEKVLRDSKIDKSNVHDIVLVGGSTRIPKIVKLVSDFFNGKEPNKSINPDEAVAYGAAVQAAILSGDTSEKTQDLLLLDVSPLSLGIETAGGVMTALIKRNTTVPTKKSEIFSTYADNQPGVLIQVYEGERARTKDNNLLGKFELSGIPPAPRGVPQIEVTFDIDANGILNVSASDKTTGKSNRITITNDKGRLSKEEIESMINDAEKYKAEDEAVAARITAKNGLESYAYNLKNTLTDDKMADKFDAGDKEKLQKAVEETIKWLDDSHEASKEEYEDRQKELEGIANPIMQRFYGSAGAGAGGPGGFPGGAPGGFPGAGGAAPNANEDGPSVEEVD</sequence>
<feature type="compositionally biased region" description="Gly residues" evidence="12">
    <location>
        <begin position="614"/>
        <end position="637"/>
    </location>
</feature>
<evidence type="ECO:0000313" key="13">
    <source>
        <dbReference type="EMBL" id="KLO14648.1"/>
    </source>
</evidence>
<dbReference type="SUPFAM" id="SSF53067">
    <property type="entry name" value="Actin-like ATPase domain"/>
    <property type="match status" value="2"/>
</dbReference>
<proteinExistence type="inferred from homology"/>
<comment type="similarity">
    <text evidence="2 11">Belongs to the heat shock protein 70 family.</text>
</comment>